<dbReference type="AlphaFoldDB" id="A0A848NXX8"/>
<dbReference type="SUPFAM" id="SSF52540">
    <property type="entry name" value="P-loop containing nucleoside triphosphate hydrolases"/>
    <property type="match status" value="1"/>
</dbReference>
<dbReference type="InterPro" id="IPR051162">
    <property type="entry name" value="T4SS_component"/>
</dbReference>
<reference evidence="6 7" key="1">
    <citation type="submission" date="2020-04" db="EMBL/GenBank/DDBJ databases">
        <title>Ralstonia insidiosa genome sequencing and assembly.</title>
        <authorList>
            <person name="Martins R.C.R."/>
            <person name="Perdigao-Neto L.V."/>
            <person name="Levin A.S.S."/>
            <person name="Costa S.F."/>
        </authorList>
    </citation>
    <scope>NUCLEOTIDE SEQUENCE [LARGE SCALE GENOMIC DNA]</scope>
    <source>
        <strain evidence="6 7">5047</strain>
    </source>
</reference>
<organism evidence="6 7">
    <name type="scientific">Ralstonia insidiosa</name>
    <dbReference type="NCBI Taxonomy" id="190721"/>
    <lineage>
        <taxon>Bacteria</taxon>
        <taxon>Pseudomonadati</taxon>
        <taxon>Pseudomonadota</taxon>
        <taxon>Betaproteobacteria</taxon>
        <taxon>Burkholderiales</taxon>
        <taxon>Burkholderiaceae</taxon>
        <taxon>Ralstonia</taxon>
    </lineage>
</organism>
<feature type="domain" description="CagE TrbE VirB component of type IV transporter system central" evidence="4">
    <location>
        <begin position="213"/>
        <end position="428"/>
    </location>
</feature>
<evidence type="ECO:0000259" key="4">
    <source>
        <dbReference type="Pfam" id="PF03135"/>
    </source>
</evidence>
<evidence type="ECO:0000256" key="2">
    <source>
        <dbReference type="ARBA" id="ARBA00022741"/>
    </source>
</evidence>
<evidence type="ECO:0000256" key="1">
    <source>
        <dbReference type="ARBA" id="ARBA00006512"/>
    </source>
</evidence>
<evidence type="ECO:0000259" key="5">
    <source>
        <dbReference type="Pfam" id="PF19044"/>
    </source>
</evidence>
<sequence length="866" mass="96213">MSVLFFLLVILAESGLLIYAFMRSRPGMQDEFRDSEEGLADLLRYAEPIADGVLSGKGGELIGGFFYRGVDAESSSNMELDLISARVNNVLARLGSGWMAHIDGVRADAVGYPEPAPFVHPVAELIDEERRLQYSREGHHHESRYAIIFTYLPPIAAETKATSLMFEHSEDLRAAKESTRKVLVEKFNSTLGSIESELGLTLNSITRMRAHERLNAADGRKYLVDDLMGYLHYCVTGIPQYLAVPAVGTTVDTVIGSQDFVGGNTPKIGPKHVRVLSIEGFPSYSYTGILEVLNALPITYRWSTRFIFMDPDEGRSMLEKLFKRWRQKIRGLRDTIANSSSGAVDQDAVEMMVDAQAAMGEAAAGRVRYGHYTSVVVLMDSDLKTLMDAVDLCAGEIRKKMFAVRLETINAVEAYLGSLPGHGYENVRRPILHTMNLAHLVPTTATWPGLDRNPCPFYPPHSPPLFYADTTGGTPFRVSTHVGDVGHTLILGPTGAGKSTLLELMELQHFRYRGARVIKFEKGYSSFVACAAANGAYYDLAGDHPSVVKGRPYSDAFCPLRHVDQPAWRLWALDWVETCLVLSGLEVTSKRRNKIAAALQSIGDSDADQRTMSHFVAQLQDEDLQEAMQIYTLRGDNKMLDGTDDTITDASFIVFEMEHLMSKGPQLAVPVLLYLFRKVETLLNGAPTMLVLDEGWLMLESPIFGPKIKEWLKVMRKRNCSVIFATQSISDVGKSAIRDVLYESCPTKIFLSNPEAKRNVVVREEYERIGLNEQQIELIATGVKQRDYLYMSPLGRRKFRLGLGPVTLAFVGVSGQDDIDHARRLIASGTDNFGSDWLIHCSKAKEWGDGLADWASILRQRSSLAA</sequence>
<evidence type="ECO:0000256" key="3">
    <source>
        <dbReference type="ARBA" id="ARBA00022840"/>
    </source>
</evidence>
<dbReference type="Gene3D" id="3.40.50.300">
    <property type="entry name" value="P-loop containing nucleotide triphosphate hydrolases"/>
    <property type="match status" value="1"/>
</dbReference>
<feature type="domain" description="TraG P-loop" evidence="5">
    <location>
        <begin position="647"/>
        <end position="776"/>
    </location>
</feature>
<gene>
    <name evidence="6" type="ORF">HGR00_18535</name>
</gene>
<evidence type="ECO:0000313" key="6">
    <source>
        <dbReference type="EMBL" id="NMV39912.1"/>
    </source>
</evidence>
<keyword evidence="3" id="KW-0067">ATP-binding</keyword>
<keyword evidence="2" id="KW-0547">Nucleotide-binding</keyword>
<dbReference type="InterPro" id="IPR043964">
    <property type="entry name" value="P-loop_TraG"/>
</dbReference>
<comment type="similarity">
    <text evidence="1">Belongs to the TrbE/VirB4 family.</text>
</comment>
<dbReference type="PANTHER" id="PTHR30121">
    <property type="entry name" value="UNCHARACTERIZED PROTEIN YJGR-RELATED"/>
    <property type="match status" value="1"/>
</dbReference>
<comment type="caution">
    <text evidence="6">The sequence shown here is derived from an EMBL/GenBank/DDBJ whole genome shotgun (WGS) entry which is preliminary data.</text>
</comment>
<accession>A0A848NXX8</accession>
<dbReference type="Pfam" id="PF03135">
    <property type="entry name" value="CagE_TrbE_VirB"/>
    <property type="match status" value="1"/>
</dbReference>
<dbReference type="GO" id="GO:0005524">
    <property type="term" value="F:ATP binding"/>
    <property type="evidence" value="ECO:0007669"/>
    <property type="project" value="UniProtKB-KW"/>
</dbReference>
<proteinExistence type="inferred from homology"/>
<dbReference type="PANTHER" id="PTHR30121:SF12">
    <property type="entry name" value="TYPE IV SECRETION SYSTEM PROTEIN CAGE"/>
    <property type="match status" value="1"/>
</dbReference>
<dbReference type="InterPro" id="IPR018145">
    <property type="entry name" value="CagE_TrbE_VirB_cntrl_dom"/>
</dbReference>
<dbReference type="RefSeq" id="WP_169340855.1">
    <property type="nucleotide sequence ID" value="NZ_JABBZM010000017.1"/>
</dbReference>
<dbReference type="EMBL" id="JABBZM010000017">
    <property type="protein sequence ID" value="NMV39912.1"/>
    <property type="molecule type" value="Genomic_DNA"/>
</dbReference>
<protein>
    <submittedName>
        <fullName evidence="6">Transporter</fullName>
    </submittedName>
</protein>
<evidence type="ECO:0000313" key="7">
    <source>
        <dbReference type="Proteomes" id="UP000575469"/>
    </source>
</evidence>
<dbReference type="Proteomes" id="UP000575469">
    <property type="component" value="Unassembled WGS sequence"/>
</dbReference>
<dbReference type="InterPro" id="IPR027417">
    <property type="entry name" value="P-loop_NTPase"/>
</dbReference>
<name>A0A848NXX8_9RALS</name>
<dbReference type="Pfam" id="PF19044">
    <property type="entry name" value="P-loop_TraG"/>
    <property type="match status" value="1"/>
</dbReference>
<dbReference type="CDD" id="cd01127">
    <property type="entry name" value="TrwB_TraG_TraD_VirD4"/>
    <property type="match status" value="1"/>
</dbReference>
<dbReference type="CDD" id="cd00267">
    <property type="entry name" value="ABC_ATPase"/>
    <property type="match status" value="1"/>
</dbReference>